<keyword evidence="4" id="KW-1185">Reference proteome</keyword>
<keyword evidence="1" id="KW-0812">Transmembrane</keyword>
<feature type="transmembrane region" description="Helical" evidence="1">
    <location>
        <begin position="28"/>
        <end position="50"/>
    </location>
</feature>
<name>A0ABS3LCM2_9ENTE</name>
<accession>A0ABS3LCM2</accession>
<evidence type="ECO:0000313" key="4">
    <source>
        <dbReference type="Proteomes" id="UP000664601"/>
    </source>
</evidence>
<sequence length="55" mass="6223">MKKLRKSPDKIFAGVCAGFADFFGTSPLLFRILFLFPGMFMPYIILAVMLPSVDY</sequence>
<dbReference type="InterPro" id="IPR007168">
    <property type="entry name" value="Phageshock_PspC_N"/>
</dbReference>
<dbReference type="RefSeq" id="WP_207674339.1">
    <property type="nucleotide sequence ID" value="NZ_JAFREM010000023.1"/>
</dbReference>
<reference evidence="3 4" key="1">
    <citation type="submission" date="2021-03" db="EMBL/GenBank/DDBJ databases">
        <title>Enterococcal diversity collection.</title>
        <authorList>
            <person name="Gilmore M.S."/>
            <person name="Schwartzman J."/>
            <person name="Van Tyne D."/>
            <person name="Martin M."/>
            <person name="Earl A.M."/>
            <person name="Manson A.L."/>
            <person name="Straub T."/>
            <person name="Salamzade R."/>
            <person name="Saavedra J."/>
            <person name="Lebreton F."/>
            <person name="Prichula J."/>
            <person name="Schaufler K."/>
            <person name="Gaca A."/>
            <person name="Sgardioli B."/>
            <person name="Wagenaar J."/>
            <person name="Strong T."/>
        </authorList>
    </citation>
    <scope>NUCLEOTIDE SEQUENCE [LARGE SCALE GENOMIC DNA]</scope>
    <source>
        <strain evidence="3 4">669A</strain>
    </source>
</reference>
<protein>
    <submittedName>
        <fullName evidence="3">PspC domain-containing protein</fullName>
    </submittedName>
</protein>
<dbReference type="Pfam" id="PF04024">
    <property type="entry name" value="PspC"/>
    <property type="match status" value="1"/>
</dbReference>
<dbReference type="Proteomes" id="UP000664601">
    <property type="component" value="Unassembled WGS sequence"/>
</dbReference>
<evidence type="ECO:0000256" key="1">
    <source>
        <dbReference type="SAM" id="Phobius"/>
    </source>
</evidence>
<comment type="caution">
    <text evidence="3">The sequence shown here is derived from an EMBL/GenBank/DDBJ whole genome shotgun (WGS) entry which is preliminary data.</text>
</comment>
<keyword evidence="1" id="KW-1133">Transmembrane helix</keyword>
<proteinExistence type="predicted"/>
<gene>
    <name evidence="3" type="ORF">JZO70_14465</name>
</gene>
<evidence type="ECO:0000313" key="3">
    <source>
        <dbReference type="EMBL" id="MBO1307377.1"/>
    </source>
</evidence>
<evidence type="ECO:0000259" key="2">
    <source>
        <dbReference type="Pfam" id="PF04024"/>
    </source>
</evidence>
<feature type="domain" description="Phage shock protein PspC N-terminal" evidence="2">
    <location>
        <begin position="2"/>
        <end position="52"/>
    </location>
</feature>
<organism evidence="3 4">
    <name type="scientific">Candidatus Enterococcus moelleringii</name>
    <dbReference type="NCBI Taxonomy" id="2815325"/>
    <lineage>
        <taxon>Bacteria</taxon>
        <taxon>Bacillati</taxon>
        <taxon>Bacillota</taxon>
        <taxon>Bacilli</taxon>
        <taxon>Lactobacillales</taxon>
        <taxon>Enterococcaceae</taxon>
        <taxon>Enterococcus</taxon>
    </lineage>
</organism>
<keyword evidence="1" id="KW-0472">Membrane</keyword>
<dbReference type="EMBL" id="JAFREM010000023">
    <property type="protein sequence ID" value="MBO1307377.1"/>
    <property type="molecule type" value="Genomic_DNA"/>
</dbReference>